<evidence type="ECO:0000313" key="1">
    <source>
        <dbReference type="EMBL" id="QVL34255.1"/>
    </source>
</evidence>
<reference evidence="1" key="1">
    <citation type="submission" date="2021-05" db="EMBL/GenBank/DDBJ databases">
        <title>Complete genome sequence of the cellulolytic planctomycete Telmatocola sphagniphila SP2T and characterization of the first cellulase from planctomycetes.</title>
        <authorList>
            <person name="Rakitin A.L."/>
            <person name="Beletsky A.V."/>
            <person name="Naumoff D.G."/>
            <person name="Kulichevskaya I.S."/>
            <person name="Mardanov A.V."/>
            <person name="Ravin N.V."/>
            <person name="Dedysh S.N."/>
        </authorList>
    </citation>
    <scope>NUCLEOTIDE SEQUENCE</scope>
    <source>
        <strain evidence="1">SP2T</strain>
    </source>
</reference>
<gene>
    <name evidence="1" type="ORF">KIH39_10215</name>
</gene>
<dbReference type="SUPFAM" id="SSF51445">
    <property type="entry name" value="(Trans)glycosidases"/>
    <property type="match status" value="1"/>
</dbReference>
<dbReference type="EMBL" id="CP074694">
    <property type="protein sequence ID" value="QVL34255.1"/>
    <property type="molecule type" value="Genomic_DNA"/>
</dbReference>
<dbReference type="Proteomes" id="UP000676194">
    <property type="component" value="Chromosome"/>
</dbReference>
<dbReference type="KEGG" id="tsph:KIH39_10215"/>
<protein>
    <recommendedName>
        <fullName evidence="3">Glycoside hydrolase family 5 domain-containing protein</fullName>
    </recommendedName>
</protein>
<name>A0A8E6EWS0_9BACT</name>
<accession>A0A8E6EWS0</accession>
<evidence type="ECO:0000313" key="2">
    <source>
        <dbReference type="Proteomes" id="UP000676194"/>
    </source>
</evidence>
<dbReference type="AlphaFoldDB" id="A0A8E6EWS0"/>
<keyword evidence="2" id="KW-1185">Reference proteome</keyword>
<dbReference type="RefSeq" id="WP_213499227.1">
    <property type="nucleotide sequence ID" value="NZ_CP074694.1"/>
</dbReference>
<dbReference type="Gene3D" id="3.20.20.80">
    <property type="entry name" value="Glycosidases"/>
    <property type="match status" value="1"/>
</dbReference>
<dbReference type="InterPro" id="IPR017853">
    <property type="entry name" value="GH"/>
</dbReference>
<evidence type="ECO:0008006" key="3">
    <source>
        <dbReference type="Google" id="ProtNLM"/>
    </source>
</evidence>
<proteinExistence type="predicted"/>
<organism evidence="1 2">
    <name type="scientific">Telmatocola sphagniphila</name>
    <dbReference type="NCBI Taxonomy" id="1123043"/>
    <lineage>
        <taxon>Bacteria</taxon>
        <taxon>Pseudomonadati</taxon>
        <taxon>Planctomycetota</taxon>
        <taxon>Planctomycetia</taxon>
        <taxon>Gemmatales</taxon>
        <taxon>Gemmataceae</taxon>
    </lineage>
</organism>
<sequence length="465" mass="51971">MRFILVSLSFIVLTGTLSAQLIALHPINPHYFEYHGKPTILVTSAEHYGAVLNLNFDYVKYLDTLAADGLNLTRTFSGVYAEPEGAFGITRNTLAPKEGQLISPWARSDRPGYSHGGNKFDLEKWDTAYFKRLKDFLAQAGKRGIIVEFTLFCPMYDESEWKLSPMNSANNVNGVGSIGRNDVCTLDKNGPLLQVQEALVRKLVAELRDVDNLMYEICNEPYFGGITLAWQHRIADVIVDAEKDFAKKHLITQNIGNGSKKVEKPHPAVSVFNFHYTSPPVTVGINYGLGKVIGENETGFKGNGDDFYRQEAWEFLLAGGGLYNNLDYSFAVGHEDGTFQYPPKQPGGGNPGYRKQMKILKDFLYGFDFVKMKPARDLIREVLPKNGHCQLLAETGQQYAVYFKDCAKFAFTLDLPEGSYSIRWLDVVTGKELTAATLNHSGGNFNLQVPELGRECALRMVKTTR</sequence>